<comment type="caution">
    <text evidence="1">The sequence shown here is derived from an EMBL/GenBank/DDBJ whole genome shotgun (WGS) entry which is preliminary data.</text>
</comment>
<dbReference type="Proteomes" id="UP000189835">
    <property type="component" value="Unassembled WGS sequence"/>
</dbReference>
<organism evidence="1 2">
    <name type="scientific">Microcystis aeruginosa KW</name>
    <dbReference type="NCBI Taxonomy" id="1960155"/>
    <lineage>
        <taxon>Bacteria</taxon>
        <taxon>Bacillati</taxon>
        <taxon>Cyanobacteriota</taxon>
        <taxon>Cyanophyceae</taxon>
        <taxon>Oscillatoriophycideae</taxon>
        <taxon>Chroococcales</taxon>
        <taxon>Microcystaceae</taxon>
        <taxon>Microcystis</taxon>
    </lineage>
</organism>
<sequence length="97" mass="10808">MKKFAISTSLQLGLLLMVAMLAAGFGSGWVAYQLGIASLKGVSQPDINPAKKFTNDRTSYGRNQTFIPVKEEEVLKRVRVYMQQQKNKPQSKDETKG</sequence>
<accession>A0A1V4BN80</accession>
<proteinExistence type="predicted"/>
<evidence type="ECO:0000313" key="2">
    <source>
        <dbReference type="Proteomes" id="UP000189835"/>
    </source>
</evidence>
<dbReference type="EMBL" id="MVGR01000005">
    <property type="protein sequence ID" value="OPF15567.1"/>
    <property type="molecule type" value="Genomic_DNA"/>
</dbReference>
<protein>
    <submittedName>
        <fullName evidence="1">Uncharacterized protein</fullName>
    </submittedName>
</protein>
<reference evidence="1 2" key="1">
    <citation type="submission" date="2017-02" db="EMBL/GenBank/DDBJ databases">
        <title>Genome sequence of Microcystis aeruginosa KW.</title>
        <authorList>
            <person name="Oh H.-M."/>
            <person name="Ahn C.-Y."/>
            <person name="Jeong H."/>
            <person name="Srivastava A."/>
            <person name="Lee H.-G."/>
            <person name="Kang S.-R."/>
        </authorList>
    </citation>
    <scope>NUCLEOTIDE SEQUENCE [LARGE SCALE GENOMIC DNA]</scope>
    <source>
        <strain evidence="1 2">KW</strain>
    </source>
</reference>
<dbReference type="AlphaFoldDB" id="A0A1V4BN80"/>
<evidence type="ECO:0000313" key="1">
    <source>
        <dbReference type="EMBL" id="OPF15567.1"/>
    </source>
</evidence>
<gene>
    <name evidence="1" type="ORF">B1L04_24115</name>
</gene>
<name>A0A1V4BN80_MICAE</name>
<dbReference type="RefSeq" id="WP_079209647.1">
    <property type="nucleotide sequence ID" value="NZ_MVGR01000005.1"/>
</dbReference>